<proteinExistence type="predicted"/>
<comment type="caution">
    <text evidence="1">The sequence shown here is derived from an EMBL/GenBank/DDBJ whole genome shotgun (WGS) entry which is preliminary data.</text>
</comment>
<organism evidence="1 2">
    <name type="scientific">Rhodocollybia butyracea</name>
    <dbReference type="NCBI Taxonomy" id="206335"/>
    <lineage>
        <taxon>Eukaryota</taxon>
        <taxon>Fungi</taxon>
        <taxon>Dikarya</taxon>
        <taxon>Basidiomycota</taxon>
        <taxon>Agaricomycotina</taxon>
        <taxon>Agaricomycetes</taxon>
        <taxon>Agaricomycetidae</taxon>
        <taxon>Agaricales</taxon>
        <taxon>Marasmiineae</taxon>
        <taxon>Omphalotaceae</taxon>
        <taxon>Rhodocollybia</taxon>
    </lineage>
</organism>
<dbReference type="EMBL" id="JADNRY010000103">
    <property type="protein sequence ID" value="KAF9065494.1"/>
    <property type="molecule type" value="Genomic_DNA"/>
</dbReference>
<name>A0A9P5U4D3_9AGAR</name>
<keyword evidence="2" id="KW-1185">Reference proteome</keyword>
<reference evidence="1" key="1">
    <citation type="submission" date="2020-11" db="EMBL/GenBank/DDBJ databases">
        <authorList>
            <consortium name="DOE Joint Genome Institute"/>
            <person name="Ahrendt S."/>
            <person name="Riley R."/>
            <person name="Andreopoulos W."/>
            <person name="Labutti K."/>
            <person name="Pangilinan J."/>
            <person name="Ruiz-Duenas F.J."/>
            <person name="Barrasa J.M."/>
            <person name="Sanchez-Garcia M."/>
            <person name="Camarero S."/>
            <person name="Miyauchi S."/>
            <person name="Serrano A."/>
            <person name="Linde D."/>
            <person name="Babiker R."/>
            <person name="Drula E."/>
            <person name="Ayuso-Fernandez I."/>
            <person name="Pacheco R."/>
            <person name="Padilla G."/>
            <person name="Ferreira P."/>
            <person name="Barriuso J."/>
            <person name="Kellner H."/>
            <person name="Castanera R."/>
            <person name="Alfaro M."/>
            <person name="Ramirez L."/>
            <person name="Pisabarro A.G."/>
            <person name="Kuo A."/>
            <person name="Tritt A."/>
            <person name="Lipzen A."/>
            <person name="He G."/>
            <person name="Yan M."/>
            <person name="Ng V."/>
            <person name="Cullen D."/>
            <person name="Martin F."/>
            <person name="Rosso M.-N."/>
            <person name="Henrissat B."/>
            <person name="Hibbett D."/>
            <person name="Martinez A.T."/>
            <person name="Grigoriev I.V."/>
        </authorList>
    </citation>
    <scope>NUCLEOTIDE SEQUENCE</scope>
    <source>
        <strain evidence="1">AH 40177</strain>
    </source>
</reference>
<dbReference type="Proteomes" id="UP000772434">
    <property type="component" value="Unassembled WGS sequence"/>
</dbReference>
<dbReference type="AlphaFoldDB" id="A0A9P5U4D3"/>
<evidence type="ECO:0000313" key="2">
    <source>
        <dbReference type="Proteomes" id="UP000772434"/>
    </source>
</evidence>
<dbReference type="OrthoDB" id="2874374at2759"/>
<sequence>RYQKAKRRASIAATMIDFCREENDKDSLQFWEYSLRLTKHLGDGGMSEDEDSFEAVNIDGRTEKVRVKVIKDLDFRHPSIAAHYEQVDATPQHGVEDLIFSARRRPRIERIRVSDITVRSPPEGLSALVYRPGYLENLLPHELSALRLDPNPFHLYQLNLETDTDLD</sequence>
<feature type="non-terminal residue" evidence="1">
    <location>
        <position position="1"/>
    </location>
</feature>
<evidence type="ECO:0000313" key="1">
    <source>
        <dbReference type="EMBL" id="KAF9065494.1"/>
    </source>
</evidence>
<protein>
    <submittedName>
        <fullName evidence="1">Uncharacterized protein</fullName>
    </submittedName>
</protein>
<accession>A0A9P5U4D3</accession>
<gene>
    <name evidence="1" type="ORF">BDP27DRAFT_1228900</name>
</gene>